<protein>
    <submittedName>
        <fullName evidence="5">Dihydrofolate synthase @ Folylpolyglutamate synthase</fullName>
        <ecNumber evidence="5">6.3.2.12</ecNumber>
        <ecNumber evidence="5">6.3.2.17</ecNumber>
    </submittedName>
</protein>
<keyword evidence="4" id="KW-0067">ATP-binding</keyword>
<dbReference type="InterPro" id="IPR001645">
    <property type="entry name" value="Folylpolyglutamate_synth"/>
</dbReference>
<proteinExistence type="inferred from homology"/>
<keyword evidence="2 5" id="KW-0436">Ligase</keyword>
<gene>
    <name evidence="5" type="ORF">AVDCRST_MAG96-3802</name>
</gene>
<reference evidence="5" key="1">
    <citation type="submission" date="2020-02" db="EMBL/GenBank/DDBJ databases">
        <authorList>
            <person name="Meier V. D."/>
        </authorList>
    </citation>
    <scope>NUCLEOTIDE SEQUENCE</scope>
    <source>
        <strain evidence="5">AVDCRST_MAG96</strain>
    </source>
</reference>
<dbReference type="GO" id="GO:0005737">
    <property type="term" value="C:cytoplasm"/>
    <property type="evidence" value="ECO:0007669"/>
    <property type="project" value="TreeGrafter"/>
</dbReference>
<sequence>MTATVFFMLTYTETIDYLFHRLPMFSRLGAAAFKGDLTNTIKICEAVGNPHLQFKSVHIAGTNGKGSASHMLAAIMQKAGYKTGLYTSPHLKDFRERIKINGEMVAED</sequence>
<feature type="non-terminal residue" evidence="5">
    <location>
        <position position="108"/>
    </location>
</feature>
<name>A0A6J4TXA7_9BACT</name>
<dbReference type="EMBL" id="CADCVN010001484">
    <property type="protein sequence ID" value="CAA9534516.1"/>
    <property type="molecule type" value="Genomic_DNA"/>
</dbReference>
<evidence type="ECO:0000256" key="1">
    <source>
        <dbReference type="ARBA" id="ARBA00008276"/>
    </source>
</evidence>
<dbReference type="EC" id="6.3.2.12" evidence="5"/>
<evidence type="ECO:0000256" key="3">
    <source>
        <dbReference type="ARBA" id="ARBA00022741"/>
    </source>
</evidence>
<dbReference type="Gene3D" id="3.40.1190.10">
    <property type="entry name" value="Mur-like, catalytic domain"/>
    <property type="match status" value="1"/>
</dbReference>
<evidence type="ECO:0000313" key="5">
    <source>
        <dbReference type="EMBL" id="CAA9534516.1"/>
    </source>
</evidence>
<organism evidence="5">
    <name type="scientific">uncultured Segetibacter sp</name>
    <dbReference type="NCBI Taxonomy" id="481133"/>
    <lineage>
        <taxon>Bacteria</taxon>
        <taxon>Pseudomonadati</taxon>
        <taxon>Bacteroidota</taxon>
        <taxon>Chitinophagia</taxon>
        <taxon>Chitinophagales</taxon>
        <taxon>Chitinophagaceae</taxon>
        <taxon>Segetibacter</taxon>
        <taxon>environmental samples</taxon>
    </lineage>
</organism>
<dbReference type="PANTHER" id="PTHR11136:SF0">
    <property type="entry name" value="DIHYDROFOLATE SYNTHETASE-RELATED"/>
    <property type="match status" value="1"/>
</dbReference>
<dbReference type="GO" id="GO:0004326">
    <property type="term" value="F:tetrahydrofolylpolyglutamate synthase activity"/>
    <property type="evidence" value="ECO:0007669"/>
    <property type="project" value="UniProtKB-EC"/>
</dbReference>
<accession>A0A6J4TXA7</accession>
<evidence type="ECO:0000256" key="4">
    <source>
        <dbReference type="ARBA" id="ARBA00022840"/>
    </source>
</evidence>
<dbReference type="GO" id="GO:0005524">
    <property type="term" value="F:ATP binding"/>
    <property type="evidence" value="ECO:0007669"/>
    <property type="project" value="UniProtKB-KW"/>
</dbReference>
<evidence type="ECO:0000256" key="2">
    <source>
        <dbReference type="ARBA" id="ARBA00022598"/>
    </source>
</evidence>
<dbReference type="AlphaFoldDB" id="A0A6J4TXA7"/>
<comment type="similarity">
    <text evidence="1">Belongs to the folylpolyglutamate synthase family.</text>
</comment>
<keyword evidence="3" id="KW-0547">Nucleotide-binding</keyword>
<dbReference type="InterPro" id="IPR036565">
    <property type="entry name" value="Mur-like_cat_sf"/>
</dbReference>
<dbReference type="EC" id="6.3.2.17" evidence="5"/>
<dbReference type="PANTHER" id="PTHR11136">
    <property type="entry name" value="FOLYLPOLYGLUTAMATE SYNTHASE-RELATED"/>
    <property type="match status" value="1"/>
</dbReference>
<dbReference type="GO" id="GO:0008841">
    <property type="term" value="F:dihydrofolate synthase activity"/>
    <property type="evidence" value="ECO:0007669"/>
    <property type="project" value="UniProtKB-EC"/>
</dbReference>
<dbReference type="SUPFAM" id="SSF53623">
    <property type="entry name" value="MurD-like peptide ligases, catalytic domain"/>
    <property type="match status" value="1"/>
</dbReference>